<sequence length="300" mass="30581">MPVDAAKTGTEDAATIAATPLMTLAAGKNYWPVRLVRPPGGSPGLLAFVALAEVAIQTAVDLLGRGMPKPPPKVDDLLQPVVLENIGKGKGVAEYEKAITAVQARQTTLLTLDTQVLKTSVVVAAEQNETLRAIKTIVTELNAALTAAGKAKLQPAQEKALLKKVADAVDAVYDKVEAVAKLNEDMAGGNKTGGGTEQVSTGGATTGGGGGGGDGGLGGILPMLAMLPMAAMPLLSQIPELLEQQEEKRKEAEEEKEKDEQAPGAPADPKAPAVDPGAQPGGPPPPVVAEPIPDPTAVVQ</sequence>
<dbReference type="EMBL" id="JBHSAX010000013">
    <property type="protein sequence ID" value="MFC3963077.1"/>
    <property type="molecule type" value="Genomic_DNA"/>
</dbReference>
<protein>
    <submittedName>
        <fullName evidence="2">Uncharacterized protein</fullName>
    </submittedName>
</protein>
<feature type="region of interest" description="Disordered" evidence="1">
    <location>
        <begin position="185"/>
        <end position="212"/>
    </location>
</feature>
<name>A0ABV8DU97_9NOCA</name>
<evidence type="ECO:0000313" key="2">
    <source>
        <dbReference type="EMBL" id="MFC3963077.1"/>
    </source>
</evidence>
<feature type="compositionally biased region" description="Low complexity" evidence="1">
    <location>
        <begin position="262"/>
        <end position="278"/>
    </location>
</feature>
<proteinExistence type="predicted"/>
<dbReference type="Proteomes" id="UP001595696">
    <property type="component" value="Unassembled WGS sequence"/>
</dbReference>
<evidence type="ECO:0000256" key="1">
    <source>
        <dbReference type="SAM" id="MobiDB-lite"/>
    </source>
</evidence>
<feature type="region of interest" description="Disordered" evidence="1">
    <location>
        <begin position="244"/>
        <end position="300"/>
    </location>
</feature>
<reference evidence="3" key="1">
    <citation type="journal article" date="2019" name="Int. J. Syst. Evol. Microbiol.">
        <title>The Global Catalogue of Microorganisms (GCM) 10K type strain sequencing project: providing services to taxonomists for standard genome sequencing and annotation.</title>
        <authorList>
            <consortium name="The Broad Institute Genomics Platform"/>
            <consortium name="The Broad Institute Genome Sequencing Center for Infectious Disease"/>
            <person name="Wu L."/>
            <person name="Ma J."/>
        </authorList>
    </citation>
    <scope>NUCLEOTIDE SEQUENCE [LARGE SCALE GENOMIC DNA]</scope>
    <source>
        <strain evidence="3">CGMCC 4.7330</strain>
    </source>
</reference>
<comment type="caution">
    <text evidence="2">The sequence shown here is derived from an EMBL/GenBank/DDBJ whole genome shotgun (WGS) entry which is preliminary data.</text>
</comment>
<feature type="compositionally biased region" description="Basic and acidic residues" evidence="1">
    <location>
        <begin position="245"/>
        <end position="261"/>
    </location>
</feature>
<gene>
    <name evidence="2" type="ORF">ACFO0B_13865</name>
</gene>
<accession>A0ABV8DU97</accession>
<dbReference type="RefSeq" id="WP_378612810.1">
    <property type="nucleotide sequence ID" value="NZ_JBHSAX010000013.1"/>
</dbReference>
<organism evidence="2 3">
    <name type="scientific">Nocardia jiangsuensis</name>
    <dbReference type="NCBI Taxonomy" id="1691563"/>
    <lineage>
        <taxon>Bacteria</taxon>
        <taxon>Bacillati</taxon>
        <taxon>Actinomycetota</taxon>
        <taxon>Actinomycetes</taxon>
        <taxon>Mycobacteriales</taxon>
        <taxon>Nocardiaceae</taxon>
        <taxon>Nocardia</taxon>
    </lineage>
</organism>
<feature type="compositionally biased region" description="Pro residues" evidence="1">
    <location>
        <begin position="281"/>
        <end position="294"/>
    </location>
</feature>
<keyword evidence="3" id="KW-1185">Reference proteome</keyword>
<evidence type="ECO:0000313" key="3">
    <source>
        <dbReference type="Proteomes" id="UP001595696"/>
    </source>
</evidence>